<accession>A0ABN2Y777</accession>
<dbReference type="Proteomes" id="UP001501020">
    <property type="component" value="Unassembled WGS sequence"/>
</dbReference>
<reference evidence="1 2" key="1">
    <citation type="journal article" date="2019" name="Int. J. Syst. Evol. Microbiol.">
        <title>The Global Catalogue of Microorganisms (GCM) 10K type strain sequencing project: providing services to taxonomists for standard genome sequencing and annotation.</title>
        <authorList>
            <consortium name="The Broad Institute Genomics Platform"/>
            <consortium name="The Broad Institute Genome Sequencing Center for Infectious Disease"/>
            <person name="Wu L."/>
            <person name="Ma J."/>
        </authorList>
    </citation>
    <scope>NUCLEOTIDE SEQUENCE [LARGE SCALE GENOMIC DNA]</scope>
    <source>
        <strain evidence="1 2">JCM 13850</strain>
    </source>
</reference>
<proteinExistence type="predicted"/>
<organism evidence="1 2">
    <name type="scientific">Actinomadura napierensis</name>
    <dbReference type="NCBI Taxonomy" id="267854"/>
    <lineage>
        <taxon>Bacteria</taxon>
        <taxon>Bacillati</taxon>
        <taxon>Actinomycetota</taxon>
        <taxon>Actinomycetes</taxon>
        <taxon>Streptosporangiales</taxon>
        <taxon>Thermomonosporaceae</taxon>
        <taxon>Actinomadura</taxon>
    </lineage>
</organism>
<evidence type="ECO:0000313" key="1">
    <source>
        <dbReference type="EMBL" id="GAA2122919.1"/>
    </source>
</evidence>
<evidence type="ECO:0000313" key="2">
    <source>
        <dbReference type="Proteomes" id="UP001501020"/>
    </source>
</evidence>
<keyword evidence="2" id="KW-1185">Reference proteome</keyword>
<protein>
    <submittedName>
        <fullName evidence="1">Uncharacterized protein</fullName>
    </submittedName>
</protein>
<gene>
    <name evidence="1" type="ORF">GCM10009727_09270</name>
</gene>
<sequence>MDEEVCRIPGRSASSGVTSVCMIDAVTPASASVATTPLARLAGGEAVDGEATMGKLLSDGVRRIGGDICIMHSKCIIHAICLMHMLWDDGRGRRHARSAPGGPA</sequence>
<dbReference type="EMBL" id="BAAAMR010000005">
    <property type="protein sequence ID" value="GAA2122919.1"/>
    <property type="molecule type" value="Genomic_DNA"/>
</dbReference>
<name>A0ABN2Y777_9ACTN</name>
<comment type="caution">
    <text evidence="1">The sequence shown here is derived from an EMBL/GenBank/DDBJ whole genome shotgun (WGS) entry which is preliminary data.</text>
</comment>